<gene>
    <name evidence="1" type="ORF">Fcan01_11042</name>
</gene>
<dbReference type="Proteomes" id="UP000198287">
    <property type="component" value="Unassembled WGS sequence"/>
</dbReference>
<keyword evidence="2" id="KW-1185">Reference proteome</keyword>
<protein>
    <recommendedName>
        <fullName evidence="3">F-box domain-containing protein</fullName>
    </recommendedName>
</protein>
<accession>A0A226E8H8</accession>
<sequence>MDFNYDLSTLVLDNDAYLARSVLENPLIMSKVFSYLCLNEVKNIRLVSHAWQRNSIQTMRRLSFIKVNHRILLSYCDVLQKADDTFLHSSYAICHDVSDANSLKNNALILKFFYSIQTHHFVKIRFLRVILGNTNLQYIKSLLNLLPHLETLEIVLGPLAKAGKILSDDGILLGKGNLYHLKTVAFVFANISKKQAKRFLGPLFSVFLSMQDHPPNLRQVEIFDKSKKSEIGAEVLREIETWKLRRLRDVQLMYGGSKILKQLVLQGAFLNVLKVGVVGWDDLPLLKEVLAKYAKTLKVLKVEVSTGTTKASRAPMPVHLMIGSRKYSPGMLKHYGSLATLEDLSFLDYMNVTKILKGGEALFSKTFPSMFRLELKLCGGYTRYNDIFFANFGKDVVIPQIKEFSMELLNWGTEGQRACLLGRLAKLFPNIDVALLQGSMG</sequence>
<organism evidence="1 2">
    <name type="scientific">Folsomia candida</name>
    <name type="common">Springtail</name>
    <dbReference type="NCBI Taxonomy" id="158441"/>
    <lineage>
        <taxon>Eukaryota</taxon>
        <taxon>Metazoa</taxon>
        <taxon>Ecdysozoa</taxon>
        <taxon>Arthropoda</taxon>
        <taxon>Hexapoda</taxon>
        <taxon>Collembola</taxon>
        <taxon>Entomobryomorpha</taxon>
        <taxon>Isotomoidea</taxon>
        <taxon>Isotomidae</taxon>
        <taxon>Proisotominae</taxon>
        <taxon>Folsomia</taxon>
    </lineage>
</organism>
<evidence type="ECO:0000313" key="1">
    <source>
        <dbReference type="EMBL" id="OXA53789.1"/>
    </source>
</evidence>
<evidence type="ECO:0008006" key="3">
    <source>
        <dbReference type="Google" id="ProtNLM"/>
    </source>
</evidence>
<reference evidence="1 2" key="1">
    <citation type="submission" date="2015-12" db="EMBL/GenBank/DDBJ databases">
        <title>The genome of Folsomia candida.</title>
        <authorList>
            <person name="Faddeeva A."/>
            <person name="Derks M.F."/>
            <person name="Anvar Y."/>
            <person name="Smit S."/>
            <person name="Van Straalen N."/>
            <person name="Roelofs D."/>
        </authorList>
    </citation>
    <scope>NUCLEOTIDE SEQUENCE [LARGE SCALE GENOMIC DNA]</scope>
    <source>
        <strain evidence="1 2">VU population</strain>
        <tissue evidence="1">Whole body</tissue>
    </source>
</reference>
<name>A0A226E8H8_FOLCA</name>
<dbReference type="AlphaFoldDB" id="A0A226E8H8"/>
<comment type="caution">
    <text evidence="1">The sequence shown here is derived from an EMBL/GenBank/DDBJ whole genome shotgun (WGS) entry which is preliminary data.</text>
</comment>
<dbReference type="EMBL" id="LNIX01000005">
    <property type="protein sequence ID" value="OXA53789.1"/>
    <property type="molecule type" value="Genomic_DNA"/>
</dbReference>
<evidence type="ECO:0000313" key="2">
    <source>
        <dbReference type="Proteomes" id="UP000198287"/>
    </source>
</evidence>
<proteinExistence type="predicted"/>